<accession>A0A409W7L3</accession>
<sequence length="268" mass="29201">MSLFKPGSLSSHPLNLFFSHEKHIPNSSFVIPRIVISPPDESEDKNKKFNAKNTVTFGNRSEEYLGSTKSSVATRSISSLAVMPQLLKAPQPLRPVIVKVPSVAVIAMEVEAEIVGCIENLSAMMNADSASKEVQGVKQDHDEHQPRICQDNGLDDRLKGEFESYVSKAGSNRQTELTPSDTIEPVFTIPVFNPSPSSTPPPKSADTWEPKTVVIDVDKLMQPPASVSPFRYCAMMMNAEIVATENGSNVVGSDENDALDEFLLAAEV</sequence>
<evidence type="ECO:0000313" key="1">
    <source>
        <dbReference type="EMBL" id="PPQ74517.1"/>
    </source>
</evidence>
<dbReference type="OrthoDB" id="3123132at2759"/>
<dbReference type="Proteomes" id="UP000284842">
    <property type="component" value="Unassembled WGS sequence"/>
</dbReference>
<protein>
    <submittedName>
        <fullName evidence="1">Uncharacterized protein</fullName>
    </submittedName>
</protein>
<dbReference type="EMBL" id="NHTK01005747">
    <property type="protein sequence ID" value="PPQ74517.1"/>
    <property type="molecule type" value="Genomic_DNA"/>
</dbReference>
<evidence type="ECO:0000313" key="2">
    <source>
        <dbReference type="Proteomes" id="UP000284842"/>
    </source>
</evidence>
<organism evidence="1 2">
    <name type="scientific">Panaeolus cyanescens</name>
    <dbReference type="NCBI Taxonomy" id="181874"/>
    <lineage>
        <taxon>Eukaryota</taxon>
        <taxon>Fungi</taxon>
        <taxon>Dikarya</taxon>
        <taxon>Basidiomycota</taxon>
        <taxon>Agaricomycotina</taxon>
        <taxon>Agaricomycetes</taxon>
        <taxon>Agaricomycetidae</taxon>
        <taxon>Agaricales</taxon>
        <taxon>Agaricineae</taxon>
        <taxon>Galeropsidaceae</taxon>
        <taxon>Panaeolus</taxon>
    </lineage>
</organism>
<keyword evidence="2" id="KW-1185">Reference proteome</keyword>
<dbReference type="InParanoid" id="A0A409W7L3"/>
<name>A0A409W7L3_9AGAR</name>
<gene>
    <name evidence="1" type="ORF">CVT24_000109</name>
</gene>
<dbReference type="AlphaFoldDB" id="A0A409W7L3"/>
<proteinExistence type="predicted"/>
<comment type="caution">
    <text evidence="1">The sequence shown here is derived from an EMBL/GenBank/DDBJ whole genome shotgun (WGS) entry which is preliminary data.</text>
</comment>
<reference evidence="1 2" key="1">
    <citation type="journal article" date="2018" name="Evol. Lett.">
        <title>Horizontal gene cluster transfer increased hallucinogenic mushroom diversity.</title>
        <authorList>
            <person name="Reynolds H.T."/>
            <person name="Vijayakumar V."/>
            <person name="Gluck-Thaler E."/>
            <person name="Korotkin H.B."/>
            <person name="Matheny P.B."/>
            <person name="Slot J.C."/>
        </authorList>
    </citation>
    <scope>NUCLEOTIDE SEQUENCE [LARGE SCALE GENOMIC DNA]</scope>
    <source>
        <strain evidence="1 2">2629</strain>
    </source>
</reference>